<keyword evidence="1" id="KW-1133">Transmembrane helix</keyword>
<keyword evidence="1" id="KW-0472">Membrane</keyword>
<keyword evidence="1" id="KW-0812">Transmembrane</keyword>
<name>A0A6G1IPB0_9PLEO</name>
<organism evidence="2 3">
    <name type="scientific">Lentithecium fluviatile CBS 122367</name>
    <dbReference type="NCBI Taxonomy" id="1168545"/>
    <lineage>
        <taxon>Eukaryota</taxon>
        <taxon>Fungi</taxon>
        <taxon>Dikarya</taxon>
        <taxon>Ascomycota</taxon>
        <taxon>Pezizomycotina</taxon>
        <taxon>Dothideomycetes</taxon>
        <taxon>Pleosporomycetidae</taxon>
        <taxon>Pleosporales</taxon>
        <taxon>Massarineae</taxon>
        <taxon>Lentitheciaceae</taxon>
        <taxon>Lentithecium</taxon>
    </lineage>
</organism>
<evidence type="ECO:0008006" key="4">
    <source>
        <dbReference type="Google" id="ProtNLM"/>
    </source>
</evidence>
<gene>
    <name evidence="2" type="ORF">K458DRAFT_445662</name>
</gene>
<sequence length="386" mass="42764">MESETPSNNNLCDAITRELGSFIQRKSSLLCVEAQSQYTASSPIVLRWDSPESPPGVFKLAFPVDTTIEESRVALEKLIAACQPASFGYKGEDVLDESYPKATKMDRSSFFMLLPTAGGCAGTRGFKAKLYKLNIYGAPSGFFRAHVNIPSFRDSIWVPGYLPPMLLRSSGAGENPNASFQWATFYSDCEHEMLEVTQGHRITLTYDLYYAYSVGDLASNSPALVVSSLLLYKKIEEVLVEPMFMPDGDGYLGVFCQHAYVHSTAEGIEFLPSIMKGSAMAVYFLFLALALGLNISIRPVLQTTEEYLGEEYDAETEDYIDLSVKYEGQDFIAPKWMRANLLTKPMHKNMGMVHLTYGNQAGIGDIYSHAALVVSILPAYKHSKRG</sequence>
<dbReference type="PANTHER" id="PTHR33099:SF7">
    <property type="entry name" value="MYND-TYPE DOMAIN-CONTAINING PROTEIN"/>
    <property type="match status" value="1"/>
</dbReference>
<proteinExistence type="predicted"/>
<feature type="transmembrane region" description="Helical" evidence="1">
    <location>
        <begin position="280"/>
        <end position="297"/>
    </location>
</feature>
<dbReference type="EMBL" id="MU005601">
    <property type="protein sequence ID" value="KAF2679781.1"/>
    <property type="molecule type" value="Genomic_DNA"/>
</dbReference>
<keyword evidence="3" id="KW-1185">Reference proteome</keyword>
<evidence type="ECO:0000256" key="1">
    <source>
        <dbReference type="SAM" id="Phobius"/>
    </source>
</evidence>
<dbReference type="OrthoDB" id="27483at2759"/>
<reference evidence="2" key="1">
    <citation type="journal article" date="2020" name="Stud. Mycol.">
        <title>101 Dothideomycetes genomes: a test case for predicting lifestyles and emergence of pathogens.</title>
        <authorList>
            <person name="Haridas S."/>
            <person name="Albert R."/>
            <person name="Binder M."/>
            <person name="Bloem J."/>
            <person name="Labutti K."/>
            <person name="Salamov A."/>
            <person name="Andreopoulos B."/>
            <person name="Baker S."/>
            <person name="Barry K."/>
            <person name="Bills G."/>
            <person name="Bluhm B."/>
            <person name="Cannon C."/>
            <person name="Castanera R."/>
            <person name="Culley D."/>
            <person name="Daum C."/>
            <person name="Ezra D."/>
            <person name="Gonzalez J."/>
            <person name="Henrissat B."/>
            <person name="Kuo A."/>
            <person name="Liang C."/>
            <person name="Lipzen A."/>
            <person name="Lutzoni F."/>
            <person name="Magnuson J."/>
            <person name="Mondo S."/>
            <person name="Nolan M."/>
            <person name="Ohm R."/>
            <person name="Pangilinan J."/>
            <person name="Park H.-J."/>
            <person name="Ramirez L."/>
            <person name="Alfaro M."/>
            <person name="Sun H."/>
            <person name="Tritt A."/>
            <person name="Yoshinaga Y."/>
            <person name="Zwiers L.-H."/>
            <person name="Turgeon B."/>
            <person name="Goodwin S."/>
            <person name="Spatafora J."/>
            <person name="Crous P."/>
            <person name="Grigoriev I."/>
        </authorList>
    </citation>
    <scope>NUCLEOTIDE SEQUENCE</scope>
    <source>
        <strain evidence="2">CBS 122367</strain>
    </source>
</reference>
<accession>A0A6G1IPB0</accession>
<dbReference type="PANTHER" id="PTHR33099">
    <property type="entry name" value="FE2OG DIOXYGENASE DOMAIN-CONTAINING PROTEIN"/>
    <property type="match status" value="1"/>
</dbReference>
<dbReference type="Proteomes" id="UP000799291">
    <property type="component" value="Unassembled WGS sequence"/>
</dbReference>
<dbReference type="AlphaFoldDB" id="A0A6G1IPB0"/>
<evidence type="ECO:0000313" key="3">
    <source>
        <dbReference type="Proteomes" id="UP000799291"/>
    </source>
</evidence>
<evidence type="ECO:0000313" key="2">
    <source>
        <dbReference type="EMBL" id="KAF2679781.1"/>
    </source>
</evidence>
<protein>
    <recommendedName>
        <fullName evidence="4">Prolyl 4-hydroxylase alpha subunit Fe(2+) 2OG dioxygenase domain-containing protein</fullName>
    </recommendedName>
</protein>